<gene>
    <name evidence="3" type="primary">LOC115741175</name>
</gene>
<dbReference type="InterPro" id="IPR040378">
    <property type="entry name" value="BASL"/>
</dbReference>
<feature type="region of interest" description="Disordered" evidence="1">
    <location>
        <begin position="69"/>
        <end position="158"/>
    </location>
</feature>
<dbReference type="GeneID" id="115741175"/>
<feature type="compositionally biased region" description="Polar residues" evidence="1">
    <location>
        <begin position="71"/>
        <end position="82"/>
    </location>
</feature>
<dbReference type="GO" id="GO:0009786">
    <property type="term" value="P:regulation of asymmetric cell division"/>
    <property type="evidence" value="ECO:0007669"/>
    <property type="project" value="InterPro"/>
</dbReference>
<dbReference type="KEGG" id="rarg:115741175"/>
<dbReference type="AlphaFoldDB" id="A0A8B8P7Q2"/>
<evidence type="ECO:0000313" key="2">
    <source>
        <dbReference type="Proteomes" id="UP000827889"/>
    </source>
</evidence>
<dbReference type="RefSeq" id="XP_030530796.2">
    <property type="nucleotide sequence ID" value="XM_030674936.2"/>
</dbReference>
<evidence type="ECO:0000313" key="3">
    <source>
        <dbReference type="RefSeq" id="XP_030530796.2"/>
    </source>
</evidence>
<name>A0A8B8P7Q2_9MYRT</name>
<evidence type="ECO:0000256" key="1">
    <source>
        <dbReference type="SAM" id="MobiDB-lite"/>
    </source>
</evidence>
<reference evidence="3" key="1">
    <citation type="submission" date="2025-08" db="UniProtKB">
        <authorList>
            <consortium name="RefSeq"/>
        </authorList>
    </citation>
    <scope>IDENTIFICATION</scope>
    <source>
        <tissue evidence="3">Leaf</tissue>
    </source>
</reference>
<organism evidence="2 3">
    <name type="scientific">Rhodamnia argentea</name>
    <dbReference type="NCBI Taxonomy" id="178133"/>
    <lineage>
        <taxon>Eukaryota</taxon>
        <taxon>Viridiplantae</taxon>
        <taxon>Streptophyta</taxon>
        <taxon>Embryophyta</taxon>
        <taxon>Tracheophyta</taxon>
        <taxon>Spermatophyta</taxon>
        <taxon>Magnoliopsida</taxon>
        <taxon>eudicotyledons</taxon>
        <taxon>Gunneridae</taxon>
        <taxon>Pentapetalae</taxon>
        <taxon>rosids</taxon>
        <taxon>malvids</taxon>
        <taxon>Myrtales</taxon>
        <taxon>Myrtaceae</taxon>
        <taxon>Myrtoideae</taxon>
        <taxon>Myrteae</taxon>
        <taxon>Australasian group</taxon>
        <taxon>Rhodamnia</taxon>
    </lineage>
</organism>
<protein>
    <submittedName>
        <fullName evidence="3">Protein BREAKING OF ASYMMETRY IN THE STOMATAL LINEAGE</fullName>
    </submittedName>
</protein>
<keyword evidence="2" id="KW-1185">Reference proteome</keyword>
<dbReference type="Proteomes" id="UP000827889">
    <property type="component" value="Chromosome 6"/>
</dbReference>
<feature type="compositionally biased region" description="Basic and acidic residues" evidence="1">
    <location>
        <begin position="90"/>
        <end position="100"/>
    </location>
</feature>
<feature type="compositionally biased region" description="Basic and acidic residues" evidence="1">
    <location>
        <begin position="124"/>
        <end position="148"/>
    </location>
</feature>
<accession>A0A8B8P7Q2</accession>
<proteinExistence type="predicted"/>
<dbReference type="PANTHER" id="PTHR33914">
    <property type="entry name" value="18S PRE-RIBOSOMAL ASSEMBLY PROTEIN GAR2-LIKE PROTEIN"/>
    <property type="match status" value="1"/>
</dbReference>
<sequence>MGVDQRDESRCNTTMKKRSCDAVAKIRGDGAAAMTKTTSWKVLPEDEDYIVFCFRDDGAFDVVKDNHHSKSSAQVDGATSTAPRPVNRPELGHSKMEALRNEVVNNTRSKDEGSGSRGGVECESTNKKDKKDGSDIRKETTERTDSIKSDGSGRGSFSFPILRWEWTGSPVQMPKPEGEGLPYSKKQRVPRVRFQCCRF</sequence>
<dbReference type="PANTHER" id="PTHR33914:SF3">
    <property type="entry name" value="PROTEIN BREAKING OF ASYMMETRY IN THE STOMATAL LINEAGE"/>
    <property type="match status" value="1"/>
</dbReference>